<proteinExistence type="predicted"/>
<dbReference type="SUPFAM" id="SSF103025">
    <property type="entry name" value="Folate-binding domain"/>
    <property type="match status" value="1"/>
</dbReference>
<protein>
    <submittedName>
        <fullName evidence="1">Sarcosine oxidase subunit gamma</fullName>
    </submittedName>
</protein>
<dbReference type="Gene3D" id="3.30.1360.120">
    <property type="entry name" value="Probable tRNA modification gtpase trme, domain 1"/>
    <property type="match status" value="1"/>
</dbReference>
<evidence type="ECO:0000313" key="2">
    <source>
        <dbReference type="Proteomes" id="UP000598196"/>
    </source>
</evidence>
<name>A0A918DBK4_9RHOB</name>
<gene>
    <name evidence="1" type="ORF">GCM10010991_07940</name>
</gene>
<reference evidence="1 2" key="1">
    <citation type="journal article" date="2014" name="Int. J. Syst. Evol. Microbiol.">
        <title>Complete genome sequence of Corynebacterium casei LMG S-19264T (=DSM 44701T), isolated from a smear-ripened cheese.</title>
        <authorList>
            <consortium name="US DOE Joint Genome Institute (JGI-PGF)"/>
            <person name="Walter F."/>
            <person name="Albersmeier A."/>
            <person name="Kalinowski J."/>
            <person name="Ruckert C."/>
        </authorList>
    </citation>
    <scope>NUCLEOTIDE SEQUENCE [LARGE SCALE GENOMIC DNA]</scope>
    <source>
        <strain evidence="1 2">CGMCC 1.7029</strain>
    </source>
</reference>
<dbReference type="AlphaFoldDB" id="A0A918DBK4"/>
<comment type="caution">
    <text evidence="1">The sequence shown here is derived from an EMBL/GenBank/DDBJ whole genome shotgun (WGS) entry which is preliminary data.</text>
</comment>
<dbReference type="OrthoDB" id="9814782at2"/>
<dbReference type="Proteomes" id="UP000598196">
    <property type="component" value="Unassembled WGS sequence"/>
</dbReference>
<evidence type="ECO:0000313" key="1">
    <source>
        <dbReference type="EMBL" id="GGO26863.1"/>
    </source>
</evidence>
<dbReference type="InterPro" id="IPR027266">
    <property type="entry name" value="TrmE/GcvT-like"/>
</dbReference>
<dbReference type="InterPro" id="IPR007375">
    <property type="entry name" value="SoxG"/>
</dbReference>
<dbReference type="RefSeq" id="WP_146285447.1">
    <property type="nucleotide sequence ID" value="NZ_BMLP01000001.1"/>
</dbReference>
<accession>A0A918DBK4</accession>
<dbReference type="Pfam" id="PF04268">
    <property type="entry name" value="SoxG"/>
    <property type="match status" value="1"/>
</dbReference>
<sequence>MSEVANIPVVSALGGASFDGFARVREIGPLGMITLRAKPEVKGLSAAIKAVTGTAMPKQRRIEVKGEKAAGWMSPDEYLLVLPYTDVKAALATLAEKLADQHHLAVDVSDARAVFRIEGDRASEVLSKLAPADLAALEKGELRRTRIAQVAGAFWQDETGFTVVCFRSVAGYVMGALSHSAQPGSELF</sequence>
<keyword evidence="2" id="KW-1185">Reference proteome</keyword>
<organism evidence="1 2">
    <name type="scientific">Gemmobacter aquaticus</name>
    <dbReference type="NCBI Taxonomy" id="490185"/>
    <lineage>
        <taxon>Bacteria</taxon>
        <taxon>Pseudomonadati</taxon>
        <taxon>Pseudomonadota</taxon>
        <taxon>Alphaproteobacteria</taxon>
        <taxon>Rhodobacterales</taxon>
        <taxon>Paracoccaceae</taxon>
        <taxon>Gemmobacter</taxon>
    </lineage>
</organism>
<dbReference type="Gene3D" id="3.30.70.1520">
    <property type="entry name" value="Heterotetrameric sarcosine oxidase"/>
    <property type="match status" value="1"/>
</dbReference>
<dbReference type="EMBL" id="BMLP01000001">
    <property type="protein sequence ID" value="GGO26863.1"/>
    <property type="molecule type" value="Genomic_DNA"/>
</dbReference>